<keyword evidence="1" id="KW-0813">Transport</keyword>
<dbReference type="PANTHER" id="PTHR42939:SF3">
    <property type="entry name" value="ABC TRANSPORTER ATP-BINDING COMPONENT"/>
    <property type="match status" value="1"/>
</dbReference>
<organism evidence="5 6">
    <name type="scientific">Lentibacillus salinarum</name>
    <dbReference type="NCBI Taxonomy" id="446820"/>
    <lineage>
        <taxon>Bacteria</taxon>
        <taxon>Bacillati</taxon>
        <taxon>Bacillota</taxon>
        <taxon>Bacilli</taxon>
        <taxon>Bacillales</taxon>
        <taxon>Bacillaceae</taxon>
        <taxon>Lentibacillus</taxon>
    </lineage>
</organism>
<dbReference type="EMBL" id="JBHTNH010000012">
    <property type="protein sequence ID" value="MFD1361390.1"/>
    <property type="molecule type" value="Genomic_DNA"/>
</dbReference>
<dbReference type="PROSITE" id="PS00211">
    <property type="entry name" value="ABC_TRANSPORTER_1"/>
    <property type="match status" value="1"/>
</dbReference>
<dbReference type="PROSITE" id="PS50893">
    <property type="entry name" value="ABC_TRANSPORTER_2"/>
    <property type="match status" value="1"/>
</dbReference>
<dbReference type="Pfam" id="PF00005">
    <property type="entry name" value="ABC_tran"/>
    <property type="match status" value="1"/>
</dbReference>
<dbReference type="InterPro" id="IPR051782">
    <property type="entry name" value="ABC_Transporter_VariousFunc"/>
</dbReference>
<keyword evidence="3 5" id="KW-0067">ATP-binding</keyword>
<dbReference type="Proteomes" id="UP001597178">
    <property type="component" value="Unassembled WGS sequence"/>
</dbReference>
<comment type="caution">
    <text evidence="5">The sequence shown here is derived from an EMBL/GenBank/DDBJ whole genome shotgun (WGS) entry which is preliminary data.</text>
</comment>
<dbReference type="RefSeq" id="WP_382398916.1">
    <property type="nucleotide sequence ID" value="NZ_JBHTNH010000012.1"/>
</dbReference>
<dbReference type="InterPro" id="IPR027417">
    <property type="entry name" value="P-loop_NTPase"/>
</dbReference>
<sequence>MQACAEFSQVKKQIDDFHMGPVDLAIEPGTITALVGSNGSGKSTLLKLMMDLTNADSGVIHIFDTPVDTNNESWKRHVAYLPQAHIGYHPYTGQDLKEMIAPMYPDWDDNLFAEIVGTFHLPLNKKYGKLSQGMQQKLSLALTIPRNAPLLLLDEPTAFMDIPSKRMLMDLLTDWVDQGERAIVMTSHQAENIMKLADYLCVLQDGKQIGTFEKEELLQRYRKYWVSSSLPEEAVPGEIAREGQAILSDQPEATETFFRDSDLAITHQTALDLEEILSYLLKQP</sequence>
<accession>A0ABW3ZSN0</accession>
<dbReference type="InterPro" id="IPR003439">
    <property type="entry name" value="ABC_transporter-like_ATP-bd"/>
</dbReference>
<dbReference type="InterPro" id="IPR017871">
    <property type="entry name" value="ABC_transporter-like_CS"/>
</dbReference>
<evidence type="ECO:0000313" key="6">
    <source>
        <dbReference type="Proteomes" id="UP001597178"/>
    </source>
</evidence>
<keyword evidence="6" id="KW-1185">Reference proteome</keyword>
<evidence type="ECO:0000259" key="4">
    <source>
        <dbReference type="PROSITE" id="PS50893"/>
    </source>
</evidence>
<evidence type="ECO:0000256" key="3">
    <source>
        <dbReference type="ARBA" id="ARBA00022840"/>
    </source>
</evidence>
<dbReference type="InterPro" id="IPR003593">
    <property type="entry name" value="AAA+_ATPase"/>
</dbReference>
<dbReference type="CDD" id="cd03230">
    <property type="entry name" value="ABC_DR_subfamily_A"/>
    <property type="match status" value="1"/>
</dbReference>
<name>A0ABW3ZSN0_9BACI</name>
<gene>
    <name evidence="5" type="ORF">ACFQ4A_06885</name>
</gene>
<protein>
    <submittedName>
        <fullName evidence="5">ABC transporter ATP-binding protein</fullName>
    </submittedName>
</protein>
<dbReference type="SUPFAM" id="SSF52540">
    <property type="entry name" value="P-loop containing nucleoside triphosphate hydrolases"/>
    <property type="match status" value="1"/>
</dbReference>
<feature type="domain" description="ABC transporter" evidence="4">
    <location>
        <begin position="1"/>
        <end position="230"/>
    </location>
</feature>
<reference evidence="6" key="1">
    <citation type="journal article" date="2019" name="Int. J. Syst. Evol. Microbiol.">
        <title>The Global Catalogue of Microorganisms (GCM) 10K type strain sequencing project: providing services to taxonomists for standard genome sequencing and annotation.</title>
        <authorList>
            <consortium name="The Broad Institute Genomics Platform"/>
            <consortium name="The Broad Institute Genome Sequencing Center for Infectious Disease"/>
            <person name="Wu L."/>
            <person name="Ma J."/>
        </authorList>
    </citation>
    <scope>NUCLEOTIDE SEQUENCE [LARGE SCALE GENOMIC DNA]</scope>
    <source>
        <strain evidence="6">CCUG 54822</strain>
    </source>
</reference>
<dbReference type="Gene3D" id="3.40.50.300">
    <property type="entry name" value="P-loop containing nucleotide triphosphate hydrolases"/>
    <property type="match status" value="1"/>
</dbReference>
<keyword evidence="2" id="KW-0547">Nucleotide-binding</keyword>
<dbReference type="GO" id="GO:0005524">
    <property type="term" value="F:ATP binding"/>
    <property type="evidence" value="ECO:0007669"/>
    <property type="project" value="UniProtKB-KW"/>
</dbReference>
<evidence type="ECO:0000256" key="2">
    <source>
        <dbReference type="ARBA" id="ARBA00022741"/>
    </source>
</evidence>
<evidence type="ECO:0000313" key="5">
    <source>
        <dbReference type="EMBL" id="MFD1361390.1"/>
    </source>
</evidence>
<dbReference type="PANTHER" id="PTHR42939">
    <property type="entry name" value="ABC TRANSPORTER ATP-BINDING PROTEIN ALBC-RELATED"/>
    <property type="match status" value="1"/>
</dbReference>
<evidence type="ECO:0000256" key="1">
    <source>
        <dbReference type="ARBA" id="ARBA00022448"/>
    </source>
</evidence>
<proteinExistence type="predicted"/>
<dbReference type="SMART" id="SM00382">
    <property type="entry name" value="AAA"/>
    <property type="match status" value="1"/>
</dbReference>